<feature type="region of interest" description="Disordered" evidence="1">
    <location>
        <begin position="347"/>
        <end position="408"/>
    </location>
</feature>
<feature type="compositionally biased region" description="Polar residues" evidence="1">
    <location>
        <begin position="134"/>
        <end position="143"/>
    </location>
</feature>
<dbReference type="Pfam" id="PF04640">
    <property type="entry name" value="PLATZ"/>
    <property type="match status" value="1"/>
</dbReference>
<proteinExistence type="predicted"/>
<feature type="region of interest" description="Disordered" evidence="1">
    <location>
        <begin position="98"/>
        <end position="246"/>
    </location>
</feature>
<evidence type="ECO:0000313" key="2">
    <source>
        <dbReference type="EMBL" id="KZV51684.1"/>
    </source>
</evidence>
<name>A0A2Z7D3V3_9LAMI</name>
<dbReference type="AlphaFoldDB" id="A0A2Z7D3V3"/>
<feature type="compositionally biased region" description="Low complexity" evidence="1">
    <location>
        <begin position="378"/>
        <end position="400"/>
    </location>
</feature>
<accession>A0A2Z7D3V3</accession>
<feature type="compositionally biased region" description="Basic residues" evidence="1">
    <location>
        <begin position="154"/>
        <end position="164"/>
    </location>
</feature>
<evidence type="ECO:0000313" key="3">
    <source>
        <dbReference type="Proteomes" id="UP000250235"/>
    </source>
</evidence>
<dbReference type="InterPro" id="IPR006734">
    <property type="entry name" value="PLATZ"/>
</dbReference>
<feature type="compositionally biased region" description="Polar residues" evidence="1">
    <location>
        <begin position="99"/>
        <end position="113"/>
    </location>
</feature>
<gene>
    <name evidence="2" type="ORF">F511_30097</name>
</gene>
<dbReference type="EMBL" id="KQ991576">
    <property type="protein sequence ID" value="KZV51684.1"/>
    <property type="molecule type" value="Genomic_DNA"/>
</dbReference>
<reference evidence="2 3" key="1">
    <citation type="journal article" date="2015" name="Proc. Natl. Acad. Sci. U.S.A.">
        <title>The resurrection genome of Boea hygrometrica: A blueprint for survival of dehydration.</title>
        <authorList>
            <person name="Xiao L."/>
            <person name="Yang G."/>
            <person name="Zhang L."/>
            <person name="Yang X."/>
            <person name="Zhao S."/>
            <person name="Ji Z."/>
            <person name="Zhou Q."/>
            <person name="Hu M."/>
            <person name="Wang Y."/>
            <person name="Chen M."/>
            <person name="Xu Y."/>
            <person name="Jin H."/>
            <person name="Xiao X."/>
            <person name="Hu G."/>
            <person name="Bao F."/>
            <person name="Hu Y."/>
            <person name="Wan P."/>
            <person name="Li L."/>
            <person name="Deng X."/>
            <person name="Kuang T."/>
            <person name="Xiang C."/>
            <person name="Zhu J.K."/>
            <person name="Oliver M.J."/>
            <person name="He Y."/>
        </authorList>
    </citation>
    <scope>NUCLEOTIDE SEQUENCE [LARGE SCALE GENOMIC DNA]</scope>
    <source>
        <strain evidence="3">cv. XS01</strain>
    </source>
</reference>
<protein>
    <submittedName>
        <fullName evidence="2">Uncharacterized protein</fullName>
    </submittedName>
</protein>
<keyword evidence="3" id="KW-1185">Reference proteome</keyword>
<evidence type="ECO:0000256" key="1">
    <source>
        <dbReference type="SAM" id="MobiDB-lite"/>
    </source>
</evidence>
<dbReference type="Proteomes" id="UP000250235">
    <property type="component" value="Unassembled WGS sequence"/>
</dbReference>
<sequence length="472" mass="51887">MHHGNQRLADIISSWTRSSASLQKLHGATKPYGDKSDWAIMAMKVVRQKPVGFSVQPSVLLERLVKAPSKVLTSKSVQTNINKNLGVVPVGETIKVSGATANEHQSTAESLPSNRAEKEAGEKKKAKKADVTVAPSTESSDSEATVIVPPVLITKKHRTKRAKKVPPTTDTQAESQPGPIPDIPARGDKGSTTGGPEATMATPPELEKQAGDGSNTPEHEERMECENQTEKESQEGNASIVAQGEQVDSTADVWKGAGNREVTHFLPKIDPADKGKGALSYLDRPNAVEKHYLLVIQDIRERSECQLRVFDQWHRFITGYRLYKIPSMKFVQEFAKTENRLFSWAEKDKVPEEEDEPQKSSSYGSSGHFIVHNEDSGDSFSSADPSLSLSPNLNLGPSPSEGNHSMRGMMEGLDRTPCHDYLQVYTASWRTSISIGDISRFYDASNIQLYKINSKKFVYLNPNGKKTSPSLS</sequence>
<feature type="compositionally biased region" description="Basic and acidic residues" evidence="1">
    <location>
        <begin position="217"/>
        <end position="234"/>
    </location>
</feature>
<organism evidence="2 3">
    <name type="scientific">Dorcoceras hygrometricum</name>
    <dbReference type="NCBI Taxonomy" id="472368"/>
    <lineage>
        <taxon>Eukaryota</taxon>
        <taxon>Viridiplantae</taxon>
        <taxon>Streptophyta</taxon>
        <taxon>Embryophyta</taxon>
        <taxon>Tracheophyta</taxon>
        <taxon>Spermatophyta</taxon>
        <taxon>Magnoliopsida</taxon>
        <taxon>eudicotyledons</taxon>
        <taxon>Gunneridae</taxon>
        <taxon>Pentapetalae</taxon>
        <taxon>asterids</taxon>
        <taxon>lamiids</taxon>
        <taxon>Lamiales</taxon>
        <taxon>Gesneriaceae</taxon>
        <taxon>Didymocarpoideae</taxon>
        <taxon>Trichosporeae</taxon>
        <taxon>Loxocarpinae</taxon>
        <taxon>Dorcoceras</taxon>
    </lineage>
</organism>